<proteinExistence type="predicted"/>
<accession>W1PGR4</accession>
<dbReference type="HOGENOM" id="CLU_2530469_0_0_1"/>
<sequence length="84" mass="9366">MPQLKSLEIEKYSEERADLENEEGTRDACIETQEVGKVEGKNQATGNGSCGDVSYEALEDTKLHGSLAQKKAILWRKALKRMLP</sequence>
<gene>
    <name evidence="1" type="ORF">AMTR_s00016p00217150</name>
</gene>
<dbReference type="Gramene" id="ERN06280">
    <property type="protein sequence ID" value="ERN06280"/>
    <property type="gene ID" value="AMTR_s00016p00217150"/>
</dbReference>
<keyword evidence="2" id="KW-1185">Reference proteome</keyword>
<reference evidence="2" key="1">
    <citation type="journal article" date="2013" name="Science">
        <title>The Amborella genome and the evolution of flowering plants.</title>
        <authorList>
            <consortium name="Amborella Genome Project"/>
        </authorList>
    </citation>
    <scope>NUCLEOTIDE SEQUENCE [LARGE SCALE GENOMIC DNA]</scope>
</reference>
<evidence type="ECO:0000313" key="1">
    <source>
        <dbReference type="EMBL" id="ERN06280.1"/>
    </source>
</evidence>
<name>W1PGR4_AMBTC</name>
<protein>
    <submittedName>
        <fullName evidence="1">Uncharacterized protein</fullName>
    </submittedName>
</protein>
<organism evidence="1 2">
    <name type="scientific">Amborella trichopoda</name>
    <dbReference type="NCBI Taxonomy" id="13333"/>
    <lineage>
        <taxon>Eukaryota</taxon>
        <taxon>Viridiplantae</taxon>
        <taxon>Streptophyta</taxon>
        <taxon>Embryophyta</taxon>
        <taxon>Tracheophyta</taxon>
        <taxon>Spermatophyta</taxon>
        <taxon>Magnoliopsida</taxon>
        <taxon>Amborellales</taxon>
        <taxon>Amborellaceae</taxon>
        <taxon>Amborella</taxon>
    </lineage>
</organism>
<evidence type="ECO:0000313" key="2">
    <source>
        <dbReference type="Proteomes" id="UP000017836"/>
    </source>
</evidence>
<dbReference type="AlphaFoldDB" id="W1PGR4"/>
<dbReference type="EMBL" id="KI393908">
    <property type="protein sequence ID" value="ERN06280.1"/>
    <property type="molecule type" value="Genomic_DNA"/>
</dbReference>
<dbReference type="Proteomes" id="UP000017836">
    <property type="component" value="Unassembled WGS sequence"/>
</dbReference>